<sequence length="133" mass="14720">MAFNARLCVVPKGDDSIVIPNDVRPCVQSKGDYNMPCPTSFDCVCSPRAIMCFLDKDHDGMPRLTFSNHICCQTVLMAYHAEVVPLCAVQGQRWHVTPDVIRPHVLPNSDDGIARTISYHHVCAPKAKMSSHA</sequence>
<reference evidence="1" key="1">
    <citation type="journal article" date="2012" name="Nature">
        <title>The tomato genome sequence provides insights into fleshy fruit evolution.</title>
        <authorList>
            <consortium name="Tomato Genome Consortium"/>
        </authorList>
    </citation>
    <scope>NUCLEOTIDE SEQUENCE [LARGE SCALE GENOMIC DNA]</scope>
    <source>
        <strain evidence="1">cv. Heinz 1706</strain>
    </source>
</reference>
<dbReference type="AlphaFoldDB" id="K4DGJ6"/>
<dbReference type="EnsemblPlants" id="Solyc12g082760.1.1">
    <property type="protein sequence ID" value="Solyc12g082760.1.1"/>
    <property type="gene ID" value="Solyc12g082760.1"/>
</dbReference>
<evidence type="ECO:0000313" key="1">
    <source>
        <dbReference type="EnsemblPlants" id="Solyc12g082760.1.1"/>
    </source>
</evidence>
<dbReference type="HOGENOM" id="CLU_1910304_0_0_1"/>
<accession>K4DGJ6</accession>
<organism evidence="1">
    <name type="scientific">Solanum lycopersicum</name>
    <name type="common">Tomato</name>
    <name type="synonym">Lycopersicon esculentum</name>
    <dbReference type="NCBI Taxonomy" id="4081"/>
    <lineage>
        <taxon>Eukaryota</taxon>
        <taxon>Viridiplantae</taxon>
        <taxon>Streptophyta</taxon>
        <taxon>Embryophyta</taxon>
        <taxon>Tracheophyta</taxon>
        <taxon>Spermatophyta</taxon>
        <taxon>Magnoliopsida</taxon>
        <taxon>eudicotyledons</taxon>
        <taxon>Gunneridae</taxon>
        <taxon>Pentapetalae</taxon>
        <taxon>asterids</taxon>
        <taxon>lamiids</taxon>
        <taxon>Solanales</taxon>
        <taxon>Solanaceae</taxon>
        <taxon>Solanoideae</taxon>
        <taxon>Solaneae</taxon>
        <taxon>Solanum</taxon>
        <taxon>Solanum subgen. Lycopersicon</taxon>
    </lineage>
</organism>
<protein>
    <submittedName>
        <fullName evidence="1">Uncharacterized protein</fullName>
    </submittedName>
</protein>
<proteinExistence type="predicted"/>
<dbReference type="InParanoid" id="K4DGJ6"/>
<dbReference type="Gramene" id="Solyc12g082760.1.1">
    <property type="protein sequence ID" value="Solyc12g082760.1.1"/>
    <property type="gene ID" value="Solyc12g082760.1"/>
</dbReference>
<dbReference type="Proteomes" id="UP000004994">
    <property type="component" value="Chromosome 12"/>
</dbReference>
<evidence type="ECO:0000313" key="2">
    <source>
        <dbReference type="Proteomes" id="UP000004994"/>
    </source>
</evidence>
<dbReference type="PaxDb" id="4081-Solyc12g082760.1.1"/>
<dbReference type="PhylomeDB" id="K4DGJ6"/>
<name>K4DGJ6_SOLLC</name>
<reference evidence="1" key="2">
    <citation type="submission" date="2015-06" db="UniProtKB">
        <authorList>
            <consortium name="EnsemblPlants"/>
        </authorList>
    </citation>
    <scope>IDENTIFICATION</scope>
    <source>
        <strain evidence="1">cv. Heinz 1706</strain>
    </source>
</reference>
<keyword evidence="2" id="KW-1185">Reference proteome</keyword>